<dbReference type="InterPro" id="IPR004869">
    <property type="entry name" value="MMPL_dom"/>
</dbReference>
<feature type="transmembrane region" description="Helical" evidence="7">
    <location>
        <begin position="331"/>
        <end position="354"/>
    </location>
</feature>
<keyword evidence="5 7" id="KW-1133">Transmembrane helix</keyword>
<dbReference type="RefSeq" id="WP_024027570.1">
    <property type="nucleotide sequence ID" value="NZ_ALAN01000047.1"/>
</dbReference>
<dbReference type="PROSITE" id="PS50156">
    <property type="entry name" value="SSD"/>
    <property type="match status" value="2"/>
</dbReference>
<feature type="transmembrane region" description="Helical" evidence="7">
    <location>
        <begin position="408"/>
        <end position="426"/>
    </location>
</feature>
<dbReference type="InterPro" id="IPR000731">
    <property type="entry name" value="SSD"/>
</dbReference>
<comment type="caution">
    <text evidence="9">The sequence shown here is derived from an EMBL/GenBank/DDBJ whole genome shotgun (WGS) entry which is preliminary data.</text>
</comment>
<dbReference type="SUPFAM" id="SSF82866">
    <property type="entry name" value="Multidrug efflux transporter AcrB transmembrane domain"/>
    <property type="match status" value="2"/>
</dbReference>
<proteinExistence type="inferred from homology"/>
<feature type="transmembrane region" description="Helical" evidence="7">
    <location>
        <begin position="20"/>
        <end position="37"/>
    </location>
</feature>
<feature type="domain" description="SSD" evidence="8">
    <location>
        <begin position="224"/>
        <end position="356"/>
    </location>
</feature>
<feature type="transmembrane region" description="Helical" evidence="7">
    <location>
        <begin position="258"/>
        <end position="278"/>
    </location>
</feature>
<feature type="transmembrane region" description="Helical" evidence="7">
    <location>
        <begin position="226"/>
        <end position="246"/>
    </location>
</feature>
<dbReference type="EMBL" id="ALAN01000047">
    <property type="protein sequence ID" value="ETI69605.1"/>
    <property type="molecule type" value="Genomic_DNA"/>
</dbReference>
<evidence type="ECO:0000256" key="1">
    <source>
        <dbReference type="ARBA" id="ARBA00004651"/>
    </source>
</evidence>
<dbReference type="PANTHER" id="PTHR33406:SF6">
    <property type="entry name" value="MEMBRANE PROTEIN YDGH-RELATED"/>
    <property type="match status" value="1"/>
</dbReference>
<evidence type="ECO:0000256" key="6">
    <source>
        <dbReference type="ARBA" id="ARBA00023136"/>
    </source>
</evidence>
<keyword evidence="6 7" id="KW-0472">Membrane</keyword>
<organism evidence="9 10">
    <name type="scientific">Neobacillus vireti LMG 21834</name>
    <dbReference type="NCBI Taxonomy" id="1131730"/>
    <lineage>
        <taxon>Bacteria</taxon>
        <taxon>Bacillati</taxon>
        <taxon>Bacillota</taxon>
        <taxon>Bacilli</taxon>
        <taxon>Bacillales</taxon>
        <taxon>Bacillaceae</taxon>
        <taxon>Neobacillus</taxon>
    </lineage>
</organism>
<feature type="domain" description="SSD" evidence="8">
    <location>
        <begin position="611"/>
        <end position="717"/>
    </location>
</feature>
<feature type="transmembrane region" description="Helical" evidence="7">
    <location>
        <begin position="562"/>
        <end position="579"/>
    </location>
</feature>
<dbReference type="InterPro" id="IPR050545">
    <property type="entry name" value="Mycobact_MmpL"/>
</dbReference>
<feature type="transmembrane region" description="Helical" evidence="7">
    <location>
        <begin position="586"/>
        <end position="607"/>
    </location>
</feature>
<feature type="transmembrane region" description="Helical" evidence="7">
    <location>
        <begin position="619"/>
        <end position="644"/>
    </location>
</feature>
<dbReference type="AlphaFoldDB" id="A0AB94IR98"/>
<evidence type="ECO:0000256" key="2">
    <source>
        <dbReference type="ARBA" id="ARBA00010157"/>
    </source>
</evidence>
<protein>
    <submittedName>
        <fullName evidence="9">MMPL domain protein</fullName>
    </submittedName>
</protein>
<comment type="similarity">
    <text evidence="2">Belongs to the resistance-nodulation-cell division (RND) (TC 2.A.6) family. MmpL subfamily.</text>
</comment>
<comment type="subcellular location">
    <subcellularLocation>
        <location evidence="1">Cell membrane</location>
        <topology evidence="1">Multi-pass membrane protein</topology>
    </subcellularLocation>
</comment>
<feature type="transmembrane region" description="Helical" evidence="7">
    <location>
        <begin position="201"/>
        <end position="219"/>
    </location>
</feature>
<feature type="transmembrane region" description="Helical" evidence="7">
    <location>
        <begin position="299"/>
        <end position="325"/>
    </location>
</feature>
<accession>A0AB94IR98</accession>
<evidence type="ECO:0000313" key="9">
    <source>
        <dbReference type="EMBL" id="ETI69605.1"/>
    </source>
</evidence>
<evidence type="ECO:0000256" key="4">
    <source>
        <dbReference type="ARBA" id="ARBA00022692"/>
    </source>
</evidence>
<sequence>MIRSCAKRYGAFVSGRKGRWITLFIWIVLILVLNGLLPQANSQKNERADIFVQETDSSKANEIINREFSTNKGTPALLTWYKASRLSDDDLASIQVLTKKLTDQPIKGTIVPPFHDIPLPVLKNQVSKDGTTLVLPIVFDKNLETQEISTRLGELKKTAKSIFPKDPFTASLKDEKNVVVRVTGPAGVSVDATELFSRGDLSLLIGTVTIVLLFLLIIYRSPILALIPLVGVGMAYMLISPILGWLGREGIIEFDAQAISIMTVLLFGAGTDYCLFIIAQFRKNLREEEDKFTAIRRAFSLSSGAIFMSGLTVVVSLLVLLVANYGSVHRFAIPFSLAILIMMAASLSLIPALLSILGRSSFYPFVPRTDEMAVKLAVKKGKEVKTRKNKANLGVYVGKLVSFKPWRVMLTTLVILGIFALFSTKIETTYDTLSSFPQDMPSREGFDILSKKFNPGELAPVSVIVKRNGSEGNLKEKLENLPFVAEVTDAVKGEKDSTFIKYEIGLKMNPYSNEAMAHIPELKKEVQSYIKQSGGDERNVWIGGMTAEQYDTSQTTKVDSSLVIPLVIGLIAILLLLYLRSITATVYLIGTVLLSYFSALGLGWIILHYGFGVEAIQGFIPLYAFVFIVALGEDYNIFMISSIWRKSKEMPLKRAIKEGVSETGGVITSAGIILAATFTVLTTLPIQILVHFGTITAIGILLDTFIVRPFLVPALTSIFGQGAFWPSKKRMEAVRVFNDKEVTRNG</sequence>
<evidence type="ECO:0000256" key="5">
    <source>
        <dbReference type="ARBA" id="ARBA00022989"/>
    </source>
</evidence>
<dbReference type="Proteomes" id="UP000018877">
    <property type="component" value="Unassembled WGS sequence"/>
</dbReference>
<dbReference type="GO" id="GO:0005886">
    <property type="term" value="C:plasma membrane"/>
    <property type="evidence" value="ECO:0007669"/>
    <property type="project" value="UniProtKB-SubCell"/>
</dbReference>
<reference evidence="9 10" key="1">
    <citation type="journal article" date="2014" name="Environ. Microbiol.">
        <title>The nitrate-ammonifying and nosZ-carrying bacterium Bacillus vireti is a potent source and sink for nitric and nitrous oxide under high nitrate conditions.</title>
        <authorList>
            <person name="Mania D."/>
            <person name="Heylen K."/>
            <person name="van Spanning R.J."/>
            <person name="Frostegard A."/>
        </authorList>
    </citation>
    <scope>NUCLEOTIDE SEQUENCE [LARGE SCALE GENOMIC DNA]</scope>
    <source>
        <strain evidence="9 10">LMG 21834</strain>
    </source>
</reference>
<keyword evidence="3" id="KW-1003">Cell membrane</keyword>
<keyword evidence="10" id="KW-1185">Reference proteome</keyword>
<evidence type="ECO:0000313" key="10">
    <source>
        <dbReference type="Proteomes" id="UP000018877"/>
    </source>
</evidence>
<evidence type="ECO:0000256" key="7">
    <source>
        <dbReference type="SAM" id="Phobius"/>
    </source>
</evidence>
<dbReference type="Pfam" id="PF03176">
    <property type="entry name" value="MMPL"/>
    <property type="match status" value="2"/>
</dbReference>
<name>A0AB94IR98_9BACI</name>
<keyword evidence="4 7" id="KW-0812">Transmembrane</keyword>
<evidence type="ECO:0000259" key="8">
    <source>
        <dbReference type="PROSITE" id="PS50156"/>
    </source>
</evidence>
<dbReference type="PANTHER" id="PTHR33406">
    <property type="entry name" value="MEMBRANE PROTEIN MJ1562-RELATED"/>
    <property type="match status" value="1"/>
</dbReference>
<feature type="transmembrane region" description="Helical" evidence="7">
    <location>
        <begin position="665"/>
        <end position="686"/>
    </location>
</feature>
<evidence type="ECO:0000256" key="3">
    <source>
        <dbReference type="ARBA" id="ARBA00022475"/>
    </source>
</evidence>
<dbReference type="Gene3D" id="1.20.1640.10">
    <property type="entry name" value="Multidrug efflux transporter AcrB transmembrane domain"/>
    <property type="match status" value="2"/>
</dbReference>
<gene>
    <name evidence="9" type="ORF">BAVI_06794</name>
</gene>